<organism evidence="1 2">
    <name type="scientific">Dactylosporangium sucinum</name>
    <dbReference type="NCBI Taxonomy" id="1424081"/>
    <lineage>
        <taxon>Bacteria</taxon>
        <taxon>Bacillati</taxon>
        <taxon>Actinomycetota</taxon>
        <taxon>Actinomycetes</taxon>
        <taxon>Micromonosporales</taxon>
        <taxon>Micromonosporaceae</taxon>
        <taxon>Dactylosporangium</taxon>
    </lineage>
</organism>
<dbReference type="EMBL" id="BMPI01000088">
    <property type="protein sequence ID" value="GGM82093.1"/>
    <property type="molecule type" value="Genomic_DNA"/>
</dbReference>
<dbReference type="Proteomes" id="UP000642070">
    <property type="component" value="Unassembled WGS sequence"/>
</dbReference>
<protein>
    <submittedName>
        <fullName evidence="1">Uncharacterized protein</fullName>
    </submittedName>
</protein>
<sequence>MRTSRRCVKCQCPRLWHVDPVMIPDTDSSNLVELLPGVARFASGSAAGGEFGKRIEAGRFEVWICAACGYTEWYALEVNEMLAWLTRNPRSGVHYSDADAATGPAAAG</sequence>
<proteinExistence type="predicted"/>
<reference evidence="1" key="1">
    <citation type="journal article" date="2014" name="Int. J. Syst. Evol. Microbiol.">
        <title>Complete genome sequence of Corynebacterium casei LMG S-19264T (=DSM 44701T), isolated from a smear-ripened cheese.</title>
        <authorList>
            <consortium name="US DOE Joint Genome Institute (JGI-PGF)"/>
            <person name="Walter F."/>
            <person name="Albersmeier A."/>
            <person name="Kalinowski J."/>
            <person name="Ruckert C."/>
        </authorList>
    </citation>
    <scope>NUCLEOTIDE SEQUENCE</scope>
    <source>
        <strain evidence="1">JCM 19831</strain>
    </source>
</reference>
<reference evidence="1" key="2">
    <citation type="submission" date="2020-09" db="EMBL/GenBank/DDBJ databases">
        <authorList>
            <person name="Sun Q."/>
            <person name="Ohkuma M."/>
        </authorList>
    </citation>
    <scope>NUCLEOTIDE SEQUENCE</scope>
    <source>
        <strain evidence="1">JCM 19831</strain>
    </source>
</reference>
<dbReference type="AlphaFoldDB" id="A0A917UCR8"/>
<name>A0A917UCR8_9ACTN</name>
<keyword evidence="2" id="KW-1185">Reference proteome</keyword>
<gene>
    <name evidence="1" type="ORF">GCM10007977_099430</name>
</gene>
<evidence type="ECO:0000313" key="1">
    <source>
        <dbReference type="EMBL" id="GGM82093.1"/>
    </source>
</evidence>
<comment type="caution">
    <text evidence="1">The sequence shown here is derived from an EMBL/GenBank/DDBJ whole genome shotgun (WGS) entry which is preliminary data.</text>
</comment>
<dbReference type="RefSeq" id="WP_190257093.1">
    <property type="nucleotide sequence ID" value="NZ_BMPI01000088.1"/>
</dbReference>
<accession>A0A917UCR8</accession>
<evidence type="ECO:0000313" key="2">
    <source>
        <dbReference type="Proteomes" id="UP000642070"/>
    </source>
</evidence>